<evidence type="ECO:0000313" key="4">
    <source>
        <dbReference type="Proteomes" id="UP001487740"/>
    </source>
</evidence>
<sequence>MSAKKEAEKKFLIEVLGVYWTLTALWRIKSDDYSNRAKKAEAYDILLQKYREHFTSATLEDLKKKINNLRTNFRNELRKMDKSTKSGAGTEDLHEYKRSLGGMDGRMTVSSFLINGSTRPSNSSNDGASIRRKLQKSPGN</sequence>
<feature type="domain" description="MADF" evidence="2">
    <location>
        <begin position="23"/>
        <end position="85"/>
    </location>
</feature>
<organism evidence="3 4">
    <name type="scientific">Scylla paramamosain</name>
    <name type="common">Mud crab</name>
    <dbReference type="NCBI Taxonomy" id="85552"/>
    <lineage>
        <taxon>Eukaryota</taxon>
        <taxon>Metazoa</taxon>
        <taxon>Ecdysozoa</taxon>
        <taxon>Arthropoda</taxon>
        <taxon>Crustacea</taxon>
        <taxon>Multicrustacea</taxon>
        <taxon>Malacostraca</taxon>
        <taxon>Eumalacostraca</taxon>
        <taxon>Eucarida</taxon>
        <taxon>Decapoda</taxon>
        <taxon>Pleocyemata</taxon>
        <taxon>Brachyura</taxon>
        <taxon>Eubrachyura</taxon>
        <taxon>Portunoidea</taxon>
        <taxon>Portunidae</taxon>
        <taxon>Portuninae</taxon>
        <taxon>Scylla</taxon>
    </lineage>
</organism>
<dbReference type="PANTHER" id="PTHR21505:SF8">
    <property type="entry name" value="DPT-YFP REPRESSOR BY OVEREXPRESSION, ISOFORM D-RELATED"/>
    <property type="match status" value="1"/>
</dbReference>
<evidence type="ECO:0000259" key="2">
    <source>
        <dbReference type="Pfam" id="PF10545"/>
    </source>
</evidence>
<dbReference type="EMBL" id="JARAKH010000020">
    <property type="protein sequence ID" value="KAK8393506.1"/>
    <property type="molecule type" value="Genomic_DNA"/>
</dbReference>
<dbReference type="Proteomes" id="UP001487740">
    <property type="component" value="Unassembled WGS sequence"/>
</dbReference>
<gene>
    <name evidence="3" type="ORF">O3P69_006677</name>
</gene>
<name>A0AAW0U1X8_SCYPA</name>
<evidence type="ECO:0000256" key="1">
    <source>
        <dbReference type="SAM" id="MobiDB-lite"/>
    </source>
</evidence>
<comment type="caution">
    <text evidence="3">The sequence shown here is derived from an EMBL/GenBank/DDBJ whole genome shotgun (WGS) entry which is preliminary data.</text>
</comment>
<dbReference type="Pfam" id="PF10545">
    <property type="entry name" value="MADF_DNA_bdg"/>
    <property type="match status" value="1"/>
</dbReference>
<dbReference type="InterPro" id="IPR006578">
    <property type="entry name" value="MADF-dom"/>
</dbReference>
<reference evidence="3 4" key="1">
    <citation type="submission" date="2023-03" db="EMBL/GenBank/DDBJ databases">
        <title>High-quality genome of Scylla paramamosain provides insights in environmental adaptation.</title>
        <authorList>
            <person name="Zhang L."/>
        </authorList>
    </citation>
    <scope>NUCLEOTIDE SEQUENCE [LARGE SCALE GENOMIC DNA]</scope>
    <source>
        <strain evidence="3">LZ_2023a</strain>
        <tissue evidence="3">Muscle</tissue>
    </source>
</reference>
<feature type="compositionally biased region" description="Polar residues" evidence="1">
    <location>
        <begin position="108"/>
        <end position="127"/>
    </location>
</feature>
<feature type="region of interest" description="Disordered" evidence="1">
    <location>
        <begin position="78"/>
        <end position="140"/>
    </location>
</feature>
<protein>
    <recommendedName>
        <fullName evidence="2">MADF domain-containing protein</fullName>
    </recommendedName>
</protein>
<dbReference type="PANTHER" id="PTHR21505">
    <property type="entry name" value="MADF DOMAIN-CONTAINING PROTEIN-RELATED"/>
    <property type="match status" value="1"/>
</dbReference>
<dbReference type="AlphaFoldDB" id="A0AAW0U1X8"/>
<evidence type="ECO:0000313" key="3">
    <source>
        <dbReference type="EMBL" id="KAK8393506.1"/>
    </source>
</evidence>
<feature type="compositionally biased region" description="Basic residues" evidence="1">
    <location>
        <begin position="130"/>
        <end position="140"/>
    </location>
</feature>
<accession>A0AAW0U1X8</accession>
<proteinExistence type="predicted"/>
<keyword evidence="4" id="KW-1185">Reference proteome</keyword>